<keyword evidence="5" id="KW-1185">Reference proteome</keyword>
<accession>A0A4Y2BYF2</accession>
<evidence type="ECO:0000313" key="5">
    <source>
        <dbReference type="Proteomes" id="UP000499080"/>
    </source>
</evidence>
<feature type="transmembrane region" description="Helical" evidence="2">
    <location>
        <begin position="85"/>
        <end position="102"/>
    </location>
</feature>
<gene>
    <name evidence="4" type="ORF">AVEN_238706_1</name>
</gene>
<keyword evidence="2" id="KW-0812">Transmembrane</keyword>
<keyword evidence="2" id="KW-1133">Transmembrane helix</keyword>
<organism evidence="4 5">
    <name type="scientific">Araneus ventricosus</name>
    <name type="common">Orbweaver spider</name>
    <name type="synonym">Epeira ventricosa</name>
    <dbReference type="NCBI Taxonomy" id="182803"/>
    <lineage>
        <taxon>Eukaryota</taxon>
        <taxon>Metazoa</taxon>
        <taxon>Ecdysozoa</taxon>
        <taxon>Arthropoda</taxon>
        <taxon>Chelicerata</taxon>
        <taxon>Arachnida</taxon>
        <taxon>Araneae</taxon>
        <taxon>Araneomorphae</taxon>
        <taxon>Entelegynae</taxon>
        <taxon>Araneoidea</taxon>
        <taxon>Araneidae</taxon>
        <taxon>Araneus</taxon>
    </lineage>
</organism>
<dbReference type="Proteomes" id="UP000499080">
    <property type="component" value="Unassembled WGS sequence"/>
</dbReference>
<name>A0A4Y2BYF2_ARAVE</name>
<evidence type="ECO:0000256" key="1">
    <source>
        <dbReference type="SAM" id="MobiDB-lite"/>
    </source>
</evidence>
<dbReference type="AlphaFoldDB" id="A0A4Y2BYF2"/>
<feature type="signal peptide" evidence="3">
    <location>
        <begin position="1"/>
        <end position="19"/>
    </location>
</feature>
<sequence length="106" mass="11539">MNKALLLFICVFGIVLTMAQVVYGQDEEPAPPDAETTLSPAEEAADDAARLAKEAEEAKKRADELAKKGGASSGMSYQMDSMCKIYGIIFLQAMSFSLLLLFRKDL</sequence>
<feature type="compositionally biased region" description="Basic and acidic residues" evidence="1">
    <location>
        <begin position="47"/>
        <end position="67"/>
    </location>
</feature>
<feature type="region of interest" description="Disordered" evidence="1">
    <location>
        <begin position="26"/>
        <end position="76"/>
    </location>
</feature>
<protein>
    <submittedName>
        <fullName evidence="4">Uncharacterized protein</fullName>
    </submittedName>
</protein>
<dbReference type="EMBL" id="BGPR01000119">
    <property type="protein sequence ID" value="GBL96346.1"/>
    <property type="molecule type" value="Genomic_DNA"/>
</dbReference>
<evidence type="ECO:0000313" key="4">
    <source>
        <dbReference type="EMBL" id="GBL96346.1"/>
    </source>
</evidence>
<proteinExistence type="predicted"/>
<comment type="caution">
    <text evidence="4">The sequence shown here is derived from an EMBL/GenBank/DDBJ whole genome shotgun (WGS) entry which is preliminary data.</text>
</comment>
<feature type="chain" id="PRO_5021280080" evidence="3">
    <location>
        <begin position="20"/>
        <end position="106"/>
    </location>
</feature>
<reference evidence="4 5" key="1">
    <citation type="journal article" date="2019" name="Sci. Rep.">
        <title>Orb-weaving spider Araneus ventricosus genome elucidates the spidroin gene catalogue.</title>
        <authorList>
            <person name="Kono N."/>
            <person name="Nakamura H."/>
            <person name="Ohtoshi R."/>
            <person name="Moran D.A.P."/>
            <person name="Shinohara A."/>
            <person name="Yoshida Y."/>
            <person name="Fujiwara M."/>
            <person name="Mori M."/>
            <person name="Tomita M."/>
            <person name="Arakawa K."/>
        </authorList>
    </citation>
    <scope>NUCLEOTIDE SEQUENCE [LARGE SCALE GENOMIC DNA]</scope>
</reference>
<evidence type="ECO:0000256" key="2">
    <source>
        <dbReference type="SAM" id="Phobius"/>
    </source>
</evidence>
<keyword evidence="3" id="KW-0732">Signal</keyword>
<evidence type="ECO:0000256" key="3">
    <source>
        <dbReference type="SAM" id="SignalP"/>
    </source>
</evidence>
<keyword evidence="2" id="KW-0472">Membrane</keyword>